<dbReference type="Proteomes" id="UP000299102">
    <property type="component" value="Unassembled WGS sequence"/>
</dbReference>
<keyword evidence="2" id="KW-1185">Reference proteome</keyword>
<reference evidence="1 2" key="1">
    <citation type="journal article" date="2019" name="Commun. Biol.">
        <title>The bagworm genome reveals a unique fibroin gene that provides high tensile strength.</title>
        <authorList>
            <person name="Kono N."/>
            <person name="Nakamura H."/>
            <person name="Ohtoshi R."/>
            <person name="Tomita M."/>
            <person name="Numata K."/>
            <person name="Arakawa K."/>
        </authorList>
    </citation>
    <scope>NUCLEOTIDE SEQUENCE [LARGE SCALE GENOMIC DNA]</scope>
</reference>
<organism evidence="1 2">
    <name type="scientific">Eumeta variegata</name>
    <name type="common">Bagworm moth</name>
    <name type="synonym">Eumeta japonica</name>
    <dbReference type="NCBI Taxonomy" id="151549"/>
    <lineage>
        <taxon>Eukaryota</taxon>
        <taxon>Metazoa</taxon>
        <taxon>Ecdysozoa</taxon>
        <taxon>Arthropoda</taxon>
        <taxon>Hexapoda</taxon>
        <taxon>Insecta</taxon>
        <taxon>Pterygota</taxon>
        <taxon>Neoptera</taxon>
        <taxon>Endopterygota</taxon>
        <taxon>Lepidoptera</taxon>
        <taxon>Glossata</taxon>
        <taxon>Ditrysia</taxon>
        <taxon>Tineoidea</taxon>
        <taxon>Psychidae</taxon>
        <taxon>Oiketicinae</taxon>
        <taxon>Eumeta</taxon>
    </lineage>
</organism>
<evidence type="ECO:0000313" key="1">
    <source>
        <dbReference type="EMBL" id="GBP91699.1"/>
    </source>
</evidence>
<dbReference type="EMBL" id="BGZK01002197">
    <property type="protein sequence ID" value="GBP91699.1"/>
    <property type="molecule type" value="Genomic_DNA"/>
</dbReference>
<dbReference type="AlphaFoldDB" id="A0A4C1ZXE2"/>
<sequence length="138" mass="14921">MYTYGAHALLTYSSDFEAARLDPCELRTVKPYTLHVKQTLGRDTCVASAHGSARVDIDLILSSHVSIDCNVNHGSDRYLVLGSSSGVVFDCEPDLGTAPNSNPDHALDSNFSPTLDSDLGSGFDFRFRSSSGLQLLFC</sequence>
<proteinExistence type="predicted"/>
<gene>
    <name evidence="1" type="ORF">EVAR_66460_1</name>
</gene>
<protein>
    <submittedName>
        <fullName evidence="1">Uncharacterized protein</fullName>
    </submittedName>
</protein>
<evidence type="ECO:0000313" key="2">
    <source>
        <dbReference type="Proteomes" id="UP000299102"/>
    </source>
</evidence>
<accession>A0A4C1ZXE2</accession>
<comment type="caution">
    <text evidence="1">The sequence shown here is derived from an EMBL/GenBank/DDBJ whole genome shotgun (WGS) entry which is preliminary data.</text>
</comment>
<name>A0A4C1ZXE2_EUMVA</name>